<evidence type="ECO:0000313" key="4">
    <source>
        <dbReference type="Proteomes" id="UP001354971"/>
    </source>
</evidence>
<dbReference type="InterPro" id="IPR053145">
    <property type="entry name" value="AB_hydrolase_Est10"/>
</dbReference>
<dbReference type="GO" id="GO:0016787">
    <property type="term" value="F:hydrolase activity"/>
    <property type="evidence" value="ECO:0007669"/>
    <property type="project" value="UniProtKB-KW"/>
</dbReference>
<comment type="caution">
    <text evidence="3">The sequence shown here is derived from an EMBL/GenBank/DDBJ whole genome shotgun (WGS) entry which is preliminary data.</text>
</comment>
<feature type="chain" id="PRO_5045058186" evidence="1">
    <location>
        <begin position="18"/>
        <end position="434"/>
    </location>
</feature>
<accession>A0ABU7LRL3</accession>
<gene>
    <name evidence="3" type="ORF">V0U79_09180</name>
</gene>
<evidence type="ECO:0000313" key="3">
    <source>
        <dbReference type="EMBL" id="MEE2526538.1"/>
    </source>
</evidence>
<keyword evidence="1" id="KW-0732">Signal</keyword>
<organism evidence="3 4">
    <name type="scientific">Hyphobacterium lacteum</name>
    <dbReference type="NCBI Taxonomy" id="3116575"/>
    <lineage>
        <taxon>Bacteria</taxon>
        <taxon>Pseudomonadati</taxon>
        <taxon>Pseudomonadota</taxon>
        <taxon>Alphaproteobacteria</taxon>
        <taxon>Maricaulales</taxon>
        <taxon>Maricaulaceae</taxon>
        <taxon>Hyphobacterium</taxon>
    </lineage>
</organism>
<dbReference type="PANTHER" id="PTHR43265:SF1">
    <property type="entry name" value="ESTERASE ESTD"/>
    <property type="match status" value="1"/>
</dbReference>
<evidence type="ECO:0000256" key="1">
    <source>
        <dbReference type="SAM" id="SignalP"/>
    </source>
</evidence>
<sequence>MRLIACLLALLTAPALAQSDDYEGDWSGVLSAGAPLRLVLEVRGETAVLISVDQSGARLPLEITQRDAEGFAGTIPSVGAALDLNRTGNDELSGTFRQGGATLPLSLYRGNAFEDGGDVAADFIVMSGDVRLAGTLLLPEGDGPFPAILLLNGSGSQDRDANVAGQPGFAVLADSLAERGIATLRMDDRGIGGSDAVAPDSPADLAVDAGAALSALREADGIDNRCAGILGHSEGGMIAFLAADSADPAFIISLAGMHMTMAETLYDQSEAIILVSGGTQAQADQNRALQDAIFAIMRDETIEDHMAAMNAALVELGLPEAVAGQQATIWAQPYARAALDLDTASAMAAYEGPVHAFFAGMDLQVRGVAHADRLIAARGDQPTEVTYLGGLNHLFQRALTGLPQEYASAPHAMAPEALAAIGEAAEALINQACR</sequence>
<proteinExistence type="predicted"/>
<dbReference type="RefSeq" id="WP_330199201.1">
    <property type="nucleotide sequence ID" value="NZ_JAZDRP010000005.1"/>
</dbReference>
<dbReference type="InterPro" id="IPR029058">
    <property type="entry name" value="AB_hydrolase_fold"/>
</dbReference>
<name>A0ABU7LRL3_9PROT</name>
<dbReference type="EMBL" id="JAZDRP010000005">
    <property type="protein sequence ID" value="MEE2526538.1"/>
    <property type="molecule type" value="Genomic_DNA"/>
</dbReference>
<dbReference type="Pfam" id="PF12146">
    <property type="entry name" value="Hydrolase_4"/>
    <property type="match status" value="1"/>
</dbReference>
<dbReference type="Proteomes" id="UP001354971">
    <property type="component" value="Unassembled WGS sequence"/>
</dbReference>
<keyword evidence="4" id="KW-1185">Reference proteome</keyword>
<feature type="signal peptide" evidence="1">
    <location>
        <begin position="1"/>
        <end position="17"/>
    </location>
</feature>
<dbReference type="Gene3D" id="3.40.50.1820">
    <property type="entry name" value="alpha/beta hydrolase"/>
    <property type="match status" value="1"/>
</dbReference>
<reference evidence="3 4" key="1">
    <citation type="submission" date="2024-01" db="EMBL/GenBank/DDBJ databases">
        <title>Hyphobacterium bacterium isolated from marine sediment.</title>
        <authorList>
            <person name="Zhao S."/>
        </authorList>
    </citation>
    <scope>NUCLEOTIDE SEQUENCE [LARGE SCALE GENOMIC DNA]</scope>
    <source>
        <strain evidence="4">HN65</strain>
    </source>
</reference>
<feature type="domain" description="Serine aminopeptidase S33" evidence="2">
    <location>
        <begin position="170"/>
        <end position="248"/>
    </location>
</feature>
<keyword evidence="3" id="KW-0378">Hydrolase</keyword>
<dbReference type="PANTHER" id="PTHR43265">
    <property type="entry name" value="ESTERASE ESTD"/>
    <property type="match status" value="1"/>
</dbReference>
<dbReference type="SUPFAM" id="SSF53474">
    <property type="entry name" value="alpha/beta-Hydrolases"/>
    <property type="match status" value="1"/>
</dbReference>
<protein>
    <submittedName>
        <fullName evidence="3">Alpha/beta hydrolase</fullName>
    </submittedName>
</protein>
<evidence type="ECO:0000259" key="2">
    <source>
        <dbReference type="Pfam" id="PF12146"/>
    </source>
</evidence>
<dbReference type="InterPro" id="IPR022742">
    <property type="entry name" value="Hydrolase_4"/>
</dbReference>